<sequence length="435" mass="47081">MKKWLGVLIVCVLVFTLAACGNAGKDSNNAITPEASSTPAEPGGNNAVTEEEGELLPEDGASLIIWEGKSQRNFVEALAQEFTEQYGVPVKLEEVENPDQVTKLTTDGPAGLGADVVVFPHDQIGRAASAGLVLPNDWFGEETASENDPNAVSAVTFEDILYGYPRSVETYALLYNKKLVSTPPKTFDEVIAFSKTFNDPKKNKYTIMWELQQFYYDYAFLATTGGYMFGSNNTDKEDIGLNNDGAVEGAKFLASLKESLLPLNTGDITFDIKKGLFIEGSLAMDINGPWSLADYKAAGMDLGVAPLPSIGGKPMSSFSGVQGYYVNAFTKYPNASKLFARFLSTKESQLRNFEMNGTIPANLEAVQDPKIQNDEITKAFYEQFSHSTPMPAIPQMASVWGPITAGIADIWDGGKDVKASLDNSVSQIKDAIASQ</sequence>
<dbReference type="GO" id="GO:0015768">
    <property type="term" value="P:maltose transport"/>
    <property type="evidence" value="ECO:0007669"/>
    <property type="project" value="TreeGrafter"/>
</dbReference>
<dbReference type="GO" id="GO:0015144">
    <property type="term" value="F:carbohydrate transmembrane transporter activity"/>
    <property type="evidence" value="ECO:0007669"/>
    <property type="project" value="InterPro"/>
</dbReference>
<evidence type="ECO:0000256" key="3">
    <source>
        <dbReference type="ARBA" id="ARBA00022597"/>
    </source>
</evidence>
<dbReference type="PROSITE" id="PS51257">
    <property type="entry name" value="PROKAR_LIPOPROTEIN"/>
    <property type="match status" value="1"/>
</dbReference>
<evidence type="ECO:0000256" key="1">
    <source>
        <dbReference type="ARBA" id="ARBA00008520"/>
    </source>
</evidence>
<keyword evidence="5" id="KW-0449">Lipoprotein</keyword>
<feature type="chain" id="PRO_5039754655" description="Maltodextrin-binding protein" evidence="5">
    <location>
        <begin position="24"/>
        <end position="435"/>
    </location>
</feature>
<name>A0A1B2DS77_9BACL</name>
<dbReference type="Gene3D" id="3.40.190.10">
    <property type="entry name" value="Periplasmic binding protein-like II"/>
    <property type="match status" value="2"/>
</dbReference>
<evidence type="ECO:0000256" key="2">
    <source>
        <dbReference type="ARBA" id="ARBA00022448"/>
    </source>
</evidence>
<dbReference type="EMBL" id="CP016808">
    <property type="protein sequence ID" value="ANY70559.1"/>
    <property type="molecule type" value="Genomic_DNA"/>
</dbReference>
<dbReference type="SUPFAM" id="SSF53850">
    <property type="entry name" value="Periplasmic binding protein-like II"/>
    <property type="match status" value="1"/>
</dbReference>
<evidence type="ECO:0000313" key="7">
    <source>
        <dbReference type="EMBL" id="ANY70559.1"/>
    </source>
</evidence>
<dbReference type="GO" id="GO:0055052">
    <property type="term" value="C:ATP-binding cassette (ABC) transporter complex, substrate-binding subunit-containing"/>
    <property type="evidence" value="ECO:0007669"/>
    <property type="project" value="TreeGrafter"/>
</dbReference>
<dbReference type="GO" id="GO:0042956">
    <property type="term" value="P:maltodextrin transmembrane transport"/>
    <property type="evidence" value="ECO:0007669"/>
    <property type="project" value="TreeGrafter"/>
</dbReference>
<dbReference type="InterPro" id="IPR006060">
    <property type="entry name" value="Maltose/Cyclodextrin-bd"/>
</dbReference>
<accession>A0A1B2DS77</accession>
<comment type="subcellular location">
    <subcellularLocation>
        <location evidence="5">Cell membrane</location>
        <topology evidence="5">Lipid-anchor</topology>
    </subcellularLocation>
</comment>
<proteinExistence type="inferred from homology"/>
<feature type="compositionally biased region" description="Polar residues" evidence="6">
    <location>
        <begin position="26"/>
        <end position="39"/>
    </location>
</feature>
<keyword evidence="3 5" id="KW-0762">Sugar transport</keyword>
<organism evidence="7">
    <name type="scientific">Paenibacillus sp. BIHB 4019</name>
    <dbReference type="NCBI Taxonomy" id="1870819"/>
    <lineage>
        <taxon>Bacteria</taxon>
        <taxon>Bacillati</taxon>
        <taxon>Bacillota</taxon>
        <taxon>Bacilli</taxon>
        <taxon>Bacillales</taxon>
        <taxon>Paenibacillaceae</taxon>
        <taxon>Paenibacillus</taxon>
    </lineage>
</organism>
<dbReference type="AlphaFoldDB" id="A0A1B2DS77"/>
<dbReference type="CDD" id="cd13586">
    <property type="entry name" value="PBP2_Maltose_binding_like"/>
    <property type="match status" value="1"/>
</dbReference>
<gene>
    <name evidence="7" type="ORF">BBD42_04600</name>
</gene>
<dbReference type="Pfam" id="PF13416">
    <property type="entry name" value="SBP_bac_8"/>
    <property type="match status" value="1"/>
</dbReference>
<evidence type="ECO:0000256" key="5">
    <source>
        <dbReference type="RuleBase" id="RU365005"/>
    </source>
</evidence>
<dbReference type="GO" id="GO:1901982">
    <property type="term" value="F:maltose binding"/>
    <property type="evidence" value="ECO:0007669"/>
    <property type="project" value="TreeGrafter"/>
</dbReference>
<evidence type="ECO:0000256" key="4">
    <source>
        <dbReference type="ARBA" id="ARBA00022729"/>
    </source>
</evidence>
<protein>
    <recommendedName>
        <fullName evidence="5">Maltodextrin-binding protein</fullName>
    </recommendedName>
</protein>
<evidence type="ECO:0000256" key="6">
    <source>
        <dbReference type="SAM" id="MobiDB-lite"/>
    </source>
</evidence>
<keyword evidence="2 5" id="KW-0813">Transport</keyword>
<dbReference type="PRINTS" id="PR00181">
    <property type="entry name" value="MALTOSEBP"/>
</dbReference>
<dbReference type="PANTHER" id="PTHR30061:SF50">
    <property type="entry name" value="MALTOSE_MALTODEXTRIN-BINDING PERIPLASMIC PROTEIN"/>
    <property type="match status" value="1"/>
</dbReference>
<feature type="region of interest" description="Disordered" evidence="6">
    <location>
        <begin position="26"/>
        <end position="54"/>
    </location>
</feature>
<keyword evidence="5" id="KW-0472">Membrane</keyword>
<dbReference type="InterPro" id="IPR006059">
    <property type="entry name" value="SBP"/>
</dbReference>
<comment type="similarity">
    <text evidence="1 5">Belongs to the bacterial solute-binding protein 1 family.</text>
</comment>
<keyword evidence="5" id="KW-1003">Cell membrane</keyword>
<keyword evidence="4 5" id="KW-0732">Signal</keyword>
<reference evidence="7" key="1">
    <citation type="submission" date="2016-08" db="EMBL/GenBank/DDBJ databases">
        <title>Complete Genome Seqeunce of Paenibacillus sp. BIHB 4019 from tea rhizoplane.</title>
        <authorList>
            <person name="Thakur R."/>
            <person name="Swarnkar M.K."/>
            <person name="Gulati A."/>
        </authorList>
    </citation>
    <scope>NUCLEOTIDE SEQUENCE [LARGE SCALE GENOMIC DNA]</scope>
    <source>
        <strain evidence="7">BIHB4019</strain>
    </source>
</reference>
<feature type="signal peptide" evidence="5">
    <location>
        <begin position="1"/>
        <end position="23"/>
    </location>
</feature>
<dbReference type="PANTHER" id="PTHR30061">
    <property type="entry name" value="MALTOSE-BINDING PERIPLASMIC PROTEIN"/>
    <property type="match status" value="1"/>
</dbReference>